<keyword evidence="2" id="KW-1185">Reference proteome</keyword>
<reference evidence="2" key="1">
    <citation type="journal article" date="2008" name="Nat. Genet.">
        <title>The Pristionchus pacificus genome provides a unique perspective on nematode lifestyle and parasitism.</title>
        <authorList>
            <person name="Dieterich C."/>
            <person name="Clifton S.W."/>
            <person name="Schuster L.N."/>
            <person name="Chinwalla A."/>
            <person name="Delehaunty K."/>
            <person name="Dinkelacker I."/>
            <person name="Fulton L."/>
            <person name="Fulton R."/>
            <person name="Godfrey J."/>
            <person name="Minx P."/>
            <person name="Mitreva M."/>
            <person name="Roeseler W."/>
            <person name="Tian H."/>
            <person name="Witte H."/>
            <person name="Yang S.P."/>
            <person name="Wilson R.K."/>
            <person name="Sommer R.J."/>
        </authorList>
    </citation>
    <scope>NUCLEOTIDE SEQUENCE [LARGE SCALE GENOMIC DNA]</scope>
    <source>
        <strain evidence="2">PS312</strain>
    </source>
</reference>
<sequence>MILRHSFLATIPPDIVRIILIAGGQPMDTLRFVAPTWNALVLEYLSNRENHQPMRLLEFKLVRESPDSITARLVVDSHTTCYKNNHDSDSVFARWIFHTSQAHFANANIDVESDGNSGRRLEGGSILVRFYAGAGCLQQGCSSCSCCIGLLDRRSDVRVEVHLGQVGQCTHHRLNRQYASGKKIAL</sequence>
<evidence type="ECO:0000313" key="1">
    <source>
        <dbReference type="EnsemblMetazoa" id="PPA46157.1"/>
    </source>
</evidence>
<gene>
    <name evidence="1" type="primary">WBGene00284526</name>
</gene>
<reference evidence="1" key="2">
    <citation type="submission" date="2022-06" db="UniProtKB">
        <authorList>
            <consortium name="EnsemblMetazoa"/>
        </authorList>
    </citation>
    <scope>IDENTIFICATION</scope>
    <source>
        <strain evidence="1">PS312</strain>
    </source>
</reference>
<dbReference type="Proteomes" id="UP000005239">
    <property type="component" value="Unassembled WGS sequence"/>
</dbReference>
<evidence type="ECO:0000313" key="2">
    <source>
        <dbReference type="Proteomes" id="UP000005239"/>
    </source>
</evidence>
<dbReference type="AlphaFoldDB" id="A0A2A6BHR1"/>
<accession>A0A2A6BHR1</accession>
<name>A0A2A6BHR1_PRIPA</name>
<proteinExistence type="predicted"/>
<organism evidence="1 2">
    <name type="scientific">Pristionchus pacificus</name>
    <name type="common">Parasitic nematode worm</name>
    <dbReference type="NCBI Taxonomy" id="54126"/>
    <lineage>
        <taxon>Eukaryota</taxon>
        <taxon>Metazoa</taxon>
        <taxon>Ecdysozoa</taxon>
        <taxon>Nematoda</taxon>
        <taxon>Chromadorea</taxon>
        <taxon>Rhabditida</taxon>
        <taxon>Rhabditina</taxon>
        <taxon>Diplogasteromorpha</taxon>
        <taxon>Diplogasteroidea</taxon>
        <taxon>Neodiplogasteridae</taxon>
        <taxon>Pristionchus</taxon>
    </lineage>
</organism>
<dbReference type="EnsemblMetazoa" id="PPA46157.1">
    <property type="protein sequence ID" value="PPA46157.1"/>
    <property type="gene ID" value="WBGene00284526"/>
</dbReference>
<protein>
    <submittedName>
        <fullName evidence="1">Uncharacterized protein</fullName>
    </submittedName>
</protein>
<accession>A0A8R1V4A8</accession>